<dbReference type="RefSeq" id="WP_147279633.1">
    <property type="nucleotide sequence ID" value="NZ_CP068107.1"/>
</dbReference>
<reference evidence="1 2" key="1">
    <citation type="submission" date="2018-06" db="EMBL/GenBank/DDBJ databases">
        <authorList>
            <consortium name="Pathogen Informatics"/>
            <person name="Doyle S."/>
        </authorList>
    </citation>
    <scope>NUCLEOTIDE SEQUENCE [LARGE SCALE GENOMIC DNA]</scope>
    <source>
        <strain evidence="1 2">NCTC11179</strain>
    </source>
</reference>
<evidence type="ECO:0000313" key="1">
    <source>
        <dbReference type="EMBL" id="STZ28165.1"/>
    </source>
</evidence>
<dbReference type="AlphaFoldDB" id="A0A378RMG1"/>
<organism evidence="1 2">
    <name type="scientific">Myroides odoratus</name>
    <name type="common">Flavobacterium odoratum</name>
    <dbReference type="NCBI Taxonomy" id="256"/>
    <lineage>
        <taxon>Bacteria</taxon>
        <taxon>Pseudomonadati</taxon>
        <taxon>Bacteroidota</taxon>
        <taxon>Flavobacteriia</taxon>
        <taxon>Flavobacteriales</taxon>
        <taxon>Flavobacteriaceae</taxon>
        <taxon>Myroides</taxon>
    </lineage>
</organism>
<sequence length="827" mass="89006">MRLNHQKNKYLLTFICLVFIALFSYGQRPMTKIKDNSKTGTSATPESTVILELESLNKGFLAPRMSTAQRDAIEQDQLPDGLIIFNTTSGCVNYWSGIQSTWLSLCGTPPPAIVSLTNLQCNSIETETLKQGVSLNTSNKLLVPVTVSQAGTYDILVKTDNGYYYHASGTFPSTGTYDLILQGVGTPITGYNTGSNGDQMTITLNGKVSTCQPYTFVEKADVSYELRCATISIEGDLFINVPLNDTNKLKVTVEVTNTGSWNIRTNTVNGISYSGNGTFTTAGSHTVELVGNGAPTQPGSTQLILTSNSADGTTNCPGIEAVVKDVAFTMNCADLTVEGNYKENVSLNESNYIVLPVQVLAPGKTIISTNTIHGMQFSSGEVVLEFNPAENNIQNIVLRPTIMSPTVVDDYSFTISANKGTQSTCTASITIGAQDVAFTFQCNEIVTNGKYAPGVAMDATNSLQVKVNVQYRGNYQISTDEVNGVKFQATGTFNTTGEQTVVLNASGTPVAGGKHNFRISSNSNATSGNRTCLHPITFVYRTMNILVIPGVSDYSITSGNSKPGGVLMRNAANFGRDDNSIVKVENLNMINRGLPNATNLRNYINSDKIDIIWISISGVNRGLEDVLTEFVNDKKGVLILSQEANLSDLSHLIDRIGSVVTSSTAPAVTQGSTVYTQSNLVSAIDDPILNGSFGDIRSKYLGNDATNGFYWSGFPADKYTVLATKSDDTSWAWSLKHKTKGFVIVGDGGWLQGTINTAASSTSAYPTLSTNIGVPLSRPGFTKVRSASDRVNVENAFFLVNMMEWAIKFSQENTNQSYIMTGTPQTN</sequence>
<dbReference type="EMBL" id="UGQL01000001">
    <property type="protein sequence ID" value="STZ28165.1"/>
    <property type="molecule type" value="Genomic_DNA"/>
</dbReference>
<protein>
    <submittedName>
        <fullName evidence="1">Uncharacterized protein</fullName>
    </submittedName>
</protein>
<name>A0A378RMG1_MYROD</name>
<dbReference type="Proteomes" id="UP000255024">
    <property type="component" value="Unassembled WGS sequence"/>
</dbReference>
<proteinExistence type="predicted"/>
<accession>A0A378RMG1</accession>
<evidence type="ECO:0000313" key="2">
    <source>
        <dbReference type="Proteomes" id="UP000255024"/>
    </source>
</evidence>
<gene>
    <name evidence="1" type="ORF">NCTC11179_01706</name>
</gene>
<keyword evidence="2" id="KW-1185">Reference proteome</keyword>